<organism evidence="1 2">
    <name type="scientific">Populus trichocarpa</name>
    <name type="common">Western balsam poplar</name>
    <name type="synonym">Populus balsamifera subsp. trichocarpa</name>
    <dbReference type="NCBI Taxonomy" id="3694"/>
    <lineage>
        <taxon>Eukaryota</taxon>
        <taxon>Viridiplantae</taxon>
        <taxon>Streptophyta</taxon>
        <taxon>Embryophyta</taxon>
        <taxon>Tracheophyta</taxon>
        <taxon>Spermatophyta</taxon>
        <taxon>Magnoliopsida</taxon>
        <taxon>eudicotyledons</taxon>
        <taxon>Gunneridae</taxon>
        <taxon>Pentapetalae</taxon>
        <taxon>rosids</taxon>
        <taxon>fabids</taxon>
        <taxon>Malpighiales</taxon>
        <taxon>Salicaceae</taxon>
        <taxon>Saliceae</taxon>
        <taxon>Populus</taxon>
    </lineage>
</organism>
<accession>A0ACC0TCM1</accession>
<feature type="non-terminal residue" evidence="1">
    <location>
        <position position="1"/>
    </location>
</feature>
<reference evidence="1 2" key="1">
    <citation type="journal article" date="2006" name="Science">
        <title>The genome of black cottonwood, Populus trichocarpa (Torr. &amp; Gray).</title>
        <authorList>
            <person name="Tuskan G.A."/>
            <person name="Difazio S."/>
            <person name="Jansson S."/>
            <person name="Bohlmann J."/>
            <person name="Grigoriev I."/>
            <person name="Hellsten U."/>
            <person name="Putnam N."/>
            <person name="Ralph S."/>
            <person name="Rombauts S."/>
            <person name="Salamov A."/>
            <person name="Schein J."/>
            <person name="Sterck L."/>
            <person name="Aerts A."/>
            <person name="Bhalerao R.R."/>
            <person name="Bhalerao R.P."/>
            <person name="Blaudez D."/>
            <person name="Boerjan W."/>
            <person name="Brun A."/>
            <person name="Brunner A."/>
            <person name="Busov V."/>
            <person name="Campbell M."/>
            <person name="Carlson J."/>
            <person name="Chalot M."/>
            <person name="Chapman J."/>
            <person name="Chen G.L."/>
            <person name="Cooper D."/>
            <person name="Coutinho P.M."/>
            <person name="Couturier J."/>
            <person name="Covert S."/>
            <person name="Cronk Q."/>
            <person name="Cunningham R."/>
            <person name="Davis J."/>
            <person name="Degroeve S."/>
            <person name="Dejardin A."/>
            <person name="Depamphilis C."/>
            <person name="Detter J."/>
            <person name="Dirks B."/>
            <person name="Dubchak I."/>
            <person name="Duplessis S."/>
            <person name="Ehlting J."/>
            <person name="Ellis B."/>
            <person name="Gendler K."/>
            <person name="Goodstein D."/>
            <person name="Gribskov M."/>
            <person name="Grimwood J."/>
            <person name="Groover A."/>
            <person name="Gunter L."/>
            <person name="Hamberger B."/>
            <person name="Heinze B."/>
            <person name="Helariutta Y."/>
            <person name="Henrissat B."/>
            <person name="Holligan D."/>
            <person name="Holt R."/>
            <person name="Huang W."/>
            <person name="Islam-Faridi N."/>
            <person name="Jones S."/>
            <person name="Jones-Rhoades M."/>
            <person name="Jorgensen R."/>
            <person name="Joshi C."/>
            <person name="Kangasjarvi J."/>
            <person name="Karlsson J."/>
            <person name="Kelleher C."/>
            <person name="Kirkpatrick R."/>
            <person name="Kirst M."/>
            <person name="Kohler A."/>
            <person name="Kalluri U."/>
            <person name="Larimer F."/>
            <person name="Leebens-Mack J."/>
            <person name="Leple J.C."/>
            <person name="Locascio P."/>
            <person name="Lou Y."/>
            <person name="Lucas S."/>
            <person name="Martin F."/>
            <person name="Montanini B."/>
            <person name="Napoli C."/>
            <person name="Nelson D.R."/>
            <person name="Nelson C."/>
            <person name="Nieminen K."/>
            <person name="Nilsson O."/>
            <person name="Pereda V."/>
            <person name="Peter G."/>
            <person name="Philippe R."/>
            <person name="Pilate G."/>
            <person name="Poliakov A."/>
            <person name="Razumovskaya J."/>
            <person name="Richardson P."/>
            <person name="Rinaldi C."/>
            <person name="Ritland K."/>
            <person name="Rouze P."/>
            <person name="Ryaboy D."/>
            <person name="Schmutz J."/>
            <person name="Schrader J."/>
            <person name="Segerman B."/>
            <person name="Shin H."/>
            <person name="Siddiqui A."/>
            <person name="Sterky F."/>
            <person name="Terry A."/>
            <person name="Tsai C.J."/>
            <person name="Uberbacher E."/>
            <person name="Unneberg P."/>
            <person name="Vahala J."/>
            <person name="Wall K."/>
            <person name="Wessler S."/>
            <person name="Yang G."/>
            <person name="Yin T."/>
            <person name="Douglas C."/>
            <person name="Marra M."/>
            <person name="Sandberg G."/>
            <person name="Van de Peer Y."/>
            <person name="Rokhsar D."/>
        </authorList>
    </citation>
    <scope>NUCLEOTIDE SEQUENCE [LARGE SCALE GENOMIC DNA]</scope>
    <source>
        <strain evidence="2">cv. Nisqually</strain>
    </source>
</reference>
<comment type="caution">
    <text evidence="1">The sequence shown here is derived from an EMBL/GenBank/DDBJ whole genome shotgun (WGS) entry which is preliminary data.</text>
</comment>
<protein>
    <submittedName>
        <fullName evidence="1">Uncharacterized protein</fullName>
    </submittedName>
</protein>
<proteinExistence type="predicted"/>
<sequence length="137" mass="15421">QSAFIVGVLFDLYAFHRFTRNFLCPYPLGFDNNLKKPPIYALYPIILDNTCILCIIMTVGTKLADAYSLDIVIAFFSRKRSSQLTQASPHANSSFFSSTYGVLVVIFGYCSPLKGKFVHVTHLFTTENIISRLTCMC</sequence>
<evidence type="ECO:0000313" key="1">
    <source>
        <dbReference type="EMBL" id="KAI9399279.1"/>
    </source>
</evidence>
<evidence type="ECO:0000313" key="2">
    <source>
        <dbReference type="Proteomes" id="UP000006729"/>
    </source>
</evidence>
<name>A0ACC0TCM1_POPTR</name>
<dbReference type="EMBL" id="CM009291">
    <property type="protein sequence ID" value="KAI9399279.1"/>
    <property type="molecule type" value="Genomic_DNA"/>
</dbReference>
<dbReference type="Proteomes" id="UP000006729">
    <property type="component" value="Chromosome 2"/>
</dbReference>
<gene>
    <name evidence="1" type="ORF">POPTR_002G073450v4</name>
</gene>
<keyword evidence="2" id="KW-1185">Reference proteome</keyword>